<reference evidence="3" key="1">
    <citation type="journal article" date="2019" name="Int. J. Syst. Evol. Microbiol.">
        <title>The Global Catalogue of Microorganisms (GCM) 10K type strain sequencing project: providing services to taxonomists for standard genome sequencing and annotation.</title>
        <authorList>
            <consortium name="The Broad Institute Genomics Platform"/>
            <consortium name="The Broad Institute Genome Sequencing Center for Infectious Disease"/>
            <person name="Wu L."/>
            <person name="Ma J."/>
        </authorList>
    </citation>
    <scope>NUCLEOTIDE SEQUENCE [LARGE SCALE GENOMIC DNA]</scope>
    <source>
        <strain evidence="3">CCUG 30340</strain>
    </source>
</reference>
<keyword evidence="1" id="KW-0732">Signal</keyword>
<dbReference type="RefSeq" id="WP_380020058.1">
    <property type="nucleotide sequence ID" value="NZ_JBHSHD010000007.1"/>
</dbReference>
<dbReference type="InterPro" id="IPR029058">
    <property type="entry name" value="AB_hydrolase_fold"/>
</dbReference>
<sequence>MRFAVLLLACLLGAAPAGAREPRSDTPAAPSTEIGQLDGAGYRIDVPAGWNRGVVVFFHGYAIDPVVFREGERLSPMFDPILARGFAVIQSAYSSTGWALEQAAADTEKLRRRFVAARGAPKESYVMGMSMGGLLTAMTIETKPQLYDGALSLCGVLGASDRFLQRDFALRAAFDHYFPDLLGPLVPVPADYRPTGAITARIDAALKSDPRAYAALRALNGGGDERSLPGVIAFAGYLVGELQRRAGGNPFGNADLVYTGSGDDFALNDGVARHRAEPRAAAYLSHWYTPSGRLSRPMLALHNAGDPLVVASTAFDYALLAQRAGRADRFVQQYVAAEGHCTFTPAQVGRAFDALVAWKREGTRPPSGRQP</sequence>
<dbReference type="GO" id="GO:0016787">
    <property type="term" value="F:hydrolase activity"/>
    <property type="evidence" value="ECO:0007669"/>
    <property type="project" value="UniProtKB-KW"/>
</dbReference>
<name>A0ABV9QTR4_9GAMM</name>
<dbReference type="Gene3D" id="3.40.50.1820">
    <property type="entry name" value="alpha/beta hydrolase"/>
    <property type="match status" value="1"/>
</dbReference>
<comment type="caution">
    <text evidence="2">The sequence shown here is derived from an EMBL/GenBank/DDBJ whole genome shotgun (WGS) entry which is preliminary data.</text>
</comment>
<evidence type="ECO:0000313" key="2">
    <source>
        <dbReference type="EMBL" id="MFC4820222.1"/>
    </source>
</evidence>
<organism evidence="2 3">
    <name type="scientific">Dokdonella ginsengisoli</name>
    <dbReference type="NCBI Taxonomy" id="363846"/>
    <lineage>
        <taxon>Bacteria</taxon>
        <taxon>Pseudomonadati</taxon>
        <taxon>Pseudomonadota</taxon>
        <taxon>Gammaproteobacteria</taxon>
        <taxon>Lysobacterales</taxon>
        <taxon>Rhodanobacteraceae</taxon>
        <taxon>Dokdonella</taxon>
    </lineage>
</organism>
<dbReference type="EMBL" id="JBHSHD010000007">
    <property type="protein sequence ID" value="MFC4820222.1"/>
    <property type="molecule type" value="Genomic_DNA"/>
</dbReference>
<dbReference type="Proteomes" id="UP001595886">
    <property type="component" value="Unassembled WGS sequence"/>
</dbReference>
<keyword evidence="2" id="KW-0378">Hydrolase</keyword>
<feature type="signal peptide" evidence="1">
    <location>
        <begin position="1"/>
        <end position="19"/>
    </location>
</feature>
<proteinExistence type="predicted"/>
<protein>
    <submittedName>
        <fullName evidence="2">Alpha/beta hydrolase</fullName>
    </submittedName>
</protein>
<gene>
    <name evidence="2" type="ORF">ACFO6Q_07795</name>
</gene>
<dbReference type="SUPFAM" id="SSF53474">
    <property type="entry name" value="alpha/beta-Hydrolases"/>
    <property type="match status" value="1"/>
</dbReference>
<keyword evidence="3" id="KW-1185">Reference proteome</keyword>
<feature type="chain" id="PRO_5045653089" evidence="1">
    <location>
        <begin position="20"/>
        <end position="371"/>
    </location>
</feature>
<accession>A0ABV9QTR4</accession>
<evidence type="ECO:0000256" key="1">
    <source>
        <dbReference type="SAM" id="SignalP"/>
    </source>
</evidence>
<evidence type="ECO:0000313" key="3">
    <source>
        <dbReference type="Proteomes" id="UP001595886"/>
    </source>
</evidence>